<proteinExistence type="predicted"/>
<feature type="compositionally biased region" description="Basic and acidic residues" evidence="1">
    <location>
        <begin position="43"/>
        <end position="63"/>
    </location>
</feature>
<evidence type="ECO:0000313" key="3">
    <source>
        <dbReference type="Proteomes" id="UP000324222"/>
    </source>
</evidence>
<dbReference type="EMBL" id="VSRR010004728">
    <property type="protein sequence ID" value="MPC40551.1"/>
    <property type="molecule type" value="Genomic_DNA"/>
</dbReference>
<accession>A0A5B7F0L6</accession>
<reference evidence="2 3" key="1">
    <citation type="submission" date="2019-05" db="EMBL/GenBank/DDBJ databases">
        <title>Another draft genome of Portunus trituberculatus and its Hox gene families provides insights of decapod evolution.</title>
        <authorList>
            <person name="Jeong J.-H."/>
            <person name="Song I."/>
            <person name="Kim S."/>
            <person name="Choi T."/>
            <person name="Kim D."/>
            <person name="Ryu S."/>
            <person name="Kim W."/>
        </authorList>
    </citation>
    <scope>NUCLEOTIDE SEQUENCE [LARGE SCALE GENOMIC DNA]</scope>
    <source>
        <tissue evidence="2">Muscle</tissue>
    </source>
</reference>
<organism evidence="2 3">
    <name type="scientific">Portunus trituberculatus</name>
    <name type="common">Swimming crab</name>
    <name type="synonym">Neptunus trituberculatus</name>
    <dbReference type="NCBI Taxonomy" id="210409"/>
    <lineage>
        <taxon>Eukaryota</taxon>
        <taxon>Metazoa</taxon>
        <taxon>Ecdysozoa</taxon>
        <taxon>Arthropoda</taxon>
        <taxon>Crustacea</taxon>
        <taxon>Multicrustacea</taxon>
        <taxon>Malacostraca</taxon>
        <taxon>Eumalacostraca</taxon>
        <taxon>Eucarida</taxon>
        <taxon>Decapoda</taxon>
        <taxon>Pleocyemata</taxon>
        <taxon>Brachyura</taxon>
        <taxon>Eubrachyura</taxon>
        <taxon>Portunoidea</taxon>
        <taxon>Portunidae</taxon>
        <taxon>Portuninae</taxon>
        <taxon>Portunus</taxon>
    </lineage>
</organism>
<feature type="region of interest" description="Disordered" evidence="1">
    <location>
        <begin position="1"/>
        <end position="63"/>
    </location>
</feature>
<gene>
    <name evidence="2" type="ORF">E2C01_034112</name>
</gene>
<feature type="compositionally biased region" description="Basic and acidic residues" evidence="1">
    <location>
        <begin position="1"/>
        <end position="11"/>
    </location>
</feature>
<keyword evidence="3" id="KW-1185">Reference proteome</keyword>
<name>A0A5B7F0L6_PORTR</name>
<comment type="caution">
    <text evidence="2">The sequence shown here is derived from an EMBL/GenBank/DDBJ whole genome shotgun (WGS) entry which is preliminary data.</text>
</comment>
<sequence length="63" mass="6940">MTSTKDEKRGTELIAENQLEETGPSSPPVATVGAYHNVPEQRLLQKGEDEGEGEARQEHGHRL</sequence>
<dbReference type="Proteomes" id="UP000324222">
    <property type="component" value="Unassembled WGS sequence"/>
</dbReference>
<dbReference type="AlphaFoldDB" id="A0A5B7F0L6"/>
<protein>
    <submittedName>
        <fullName evidence="2">Uncharacterized protein</fullName>
    </submittedName>
</protein>
<evidence type="ECO:0000313" key="2">
    <source>
        <dbReference type="EMBL" id="MPC40551.1"/>
    </source>
</evidence>
<evidence type="ECO:0000256" key="1">
    <source>
        <dbReference type="SAM" id="MobiDB-lite"/>
    </source>
</evidence>